<evidence type="ECO:0000256" key="2">
    <source>
        <dbReference type="SAM" id="MobiDB-lite"/>
    </source>
</evidence>
<feature type="compositionally biased region" description="Polar residues" evidence="2">
    <location>
        <begin position="28"/>
        <end position="51"/>
    </location>
</feature>
<feature type="compositionally biased region" description="Low complexity" evidence="2">
    <location>
        <begin position="83"/>
        <end position="92"/>
    </location>
</feature>
<evidence type="ECO:0000313" key="4">
    <source>
        <dbReference type="Proteomes" id="UP000762676"/>
    </source>
</evidence>
<dbReference type="Proteomes" id="UP000762676">
    <property type="component" value="Unassembled WGS sequence"/>
</dbReference>
<keyword evidence="4" id="KW-1185">Reference proteome</keyword>
<protein>
    <submittedName>
        <fullName evidence="3">Coiled-coil domain-containing protein 102A</fullName>
    </submittedName>
</protein>
<proteinExistence type="predicted"/>
<organism evidence="3 4">
    <name type="scientific">Elysia marginata</name>
    <dbReference type="NCBI Taxonomy" id="1093978"/>
    <lineage>
        <taxon>Eukaryota</taxon>
        <taxon>Metazoa</taxon>
        <taxon>Spiralia</taxon>
        <taxon>Lophotrochozoa</taxon>
        <taxon>Mollusca</taxon>
        <taxon>Gastropoda</taxon>
        <taxon>Heterobranchia</taxon>
        <taxon>Euthyneura</taxon>
        <taxon>Panpulmonata</taxon>
        <taxon>Sacoglossa</taxon>
        <taxon>Placobranchoidea</taxon>
        <taxon>Plakobranchidae</taxon>
        <taxon>Elysia</taxon>
    </lineage>
</organism>
<reference evidence="3 4" key="1">
    <citation type="journal article" date="2021" name="Elife">
        <title>Chloroplast acquisition without the gene transfer in kleptoplastic sea slugs, Plakobranchus ocellatus.</title>
        <authorList>
            <person name="Maeda T."/>
            <person name="Takahashi S."/>
            <person name="Yoshida T."/>
            <person name="Shimamura S."/>
            <person name="Takaki Y."/>
            <person name="Nagai Y."/>
            <person name="Toyoda A."/>
            <person name="Suzuki Y."/>
            <person name="Arimoto A."/>
            <person name="Ishii H."/>
            <person name="Satoh N."/>
            <person name="Nishiyama T."/>
            <person name="Hasebe M."/>
            <person name="Maruyama T."/>
            <person name="Minagawa J."/>
            <person name="Obokata J."/>
            <person name="Shigenobu S."/>
        </authorList>
    </citation>
    <scope>NUCLEOTIDE SEQUENCE [LARGE SCALE GENOMIC DNA]</scope>
</reference>
<feature type="compositionally biased region" description="Low complexity" evidence="2">
    <location>
        <begin position="574"/>
        <end position="589"/>
    </location>
</feature>
<dbReference type="PANTHER" id="PTHR46292:SF1">
    <property type="entry name" value="COILED-COIL DOMAIN-CONTAINING PROTEIN 102A"/>
    <property type="match status" value="1"/>
</dbReference>
<feature type="region of interest" description="Disordered" evidence="2">
    <location>
        <begin position="566"/>
        <end position="607"/>
    </location>
</feature>
<dbReference type="PANTHER" id="PTHR46292">
    <property type="entry name" value="COILED-COIL DOMAIN-CONTAINING PROTEIN 102A"/>
    <property type="match status" value="1"/>
</dbReference>
<feature type="compositionally biased region" description="Basic and acidic residues" evidence="2">
    <location>
        <begin position="302"/>
        <end position="313"/>
    </location>
</feature>
<dbReference type="EMBL" id="BMAT01009329">
    <property type="protein sequence ID" value="GFS04194.1"/>
    <property type="molecule type" value="Genomic_DNA"/>
</dbReference>
<keyword evidence="1" id="KW-0175">Coiled coil</keyword>
<feature type="compositionally biased region" description="Basic and acidic residues" evidence="2">
    <location>
        <begin position="213"/>
        <end position="227"/>
    </location>
</feature>
<feature type="region of interest" description="Disordered" evidence="2">
    <location>
        <begin position="1"/>
        <end position="60"/>
    </location>
</feature>
<dbReference type="AlphaFoldDB" id="A0AAV4I4V3"/>
<sequence>MSKSNNPAALANSGGGSRGDVSFIRAVQGSSGMNQGEDNFSGFGSSHNLSGSQGGSHQRLPHDIALQPHLYHMKPQKQHQHPHQSPLSTHSQNKLHHHHSPTTQPYLPDHMETQQYHFKHSHHGAGGASGEPGIRGGPSHTEGWSEREEALVTELEEAKIRVAQMEKTMRWWSDCTSNWREKWNKARGERNKAKDENRILRAKLETLAKEVTRLRRERKEAQAREKGAAPPSSEEQAESQEHLSPVSSQPLEEDDGIGGNEQNEIQSGLSEKEKIVIASTSEKECESLDELSEASSSVSKPPPKDGDEKCVDAKDIALPSAAEQSNAEFELTEKVAELEEELSQMKVKAANASENAVVMQRKLDEANNTIQVEKLEKCRHVELVEQLQSEVKRLKLNLEEEKDGKQELNMQRSSDSEFLLDEDAINKVKTQHQDELNRLTLDLEDEANSRSSMDKQVSELRRDLERIQAENASEWAKRERLESEKLALERDNKKLRAQVSDLEEELEKRSQATSSMVDSDLKTLQFELAESQKVDKQGNAARKAQRTNDELQAQVDSFQVQVNHLQTRLRSTNKLGSGSTTRSTSLKSLVLDDPADLGDSENDFDDI</sequence>
<feature type="compositionally biased region" description="Polar residues" evidence="2">
    <location>
        <begin position="260"/>
        <end position="269"/>
    </location>
</feature>
<name>A0AAV4I4V3_9GAST</name>
<evidence type="ECO:0000256" key="1">
    <source>
        <dbReference type="ARBA" id="ARBA00023054"/>
    </source>
</evidence>
<feature type="compositionally biased region" description="Basic and acidic residues" evidence="2">
    <location>
        <begin position="270"/>
        <end position="286"/>
    </location>
</feature>
<feature type="compositionally biased region" description="Gly residues" evidence="2">
    <location>
        <begin position="124"/>
        <end position="136"/>
    </location>
</feature>
<accession>A0AAV4I4V3</accession>
<gene>
    <name evidence="3" type="ORF">ElyMa_004650100</name>
</gene>
<evidence type="ECO:0000313" key="3">
    <source>
        <dbReference type="EMBL" id="GFS04194.1"/>
    </source>
</evidence>
<feature type="compositionally biased region" description="Acidic residues" evidence="2">
    <location>
        <begin position="593"/>
        <end position="607"/>
    </location>
</feature>
<feature type="region of interest" description="Disordered" evidence="2">
    <location>
        <begin position="213"/>
        <end position="313"/>
    </location>
</feature>
<feature type="region of interest" description="Disordered" evidence="2">
    <location>
        <begin position="74"/>
        <end position="105"/>
    </location>
</feature>
<comment type="caution">
    <text evidence="3">The sequence shown here is derived from an EMBL/GenBank/DDBJ whole genome shotgun (WGS) entry which is preliminary data.</text>
</comment>
<feature type="region of interest" description="Disordered" evidence="2">
    <location>
        <begin position="117"/>
        <end position="147"/>
    </location>
</feature>